<comment type="caution">
    <text evidence="1">The sequence shown here is derived from an EMBL/GenBank/DDBJ whole genome shotgun (WGS) entry which is preliminary data.</text>
</comment>
<dbReference type="PANTHER" id="PTHR17695:SF11">
    <property type="entry name" value="SMALL SUBUNIT PROCESSOME COMPONENT 20 HOMOLOG"/>
    <property type="match status" value="1"/>
</dbReference>
<dbReference type="EMBL" id="JACTNZ010000009">
    <property type="protein sequence ID" value="KAG5531550.1"/>
    <property type="molecule type" value="Genomic_DNA"/>
</dbReference>
<proteinExistence type="predicted"/>
<reference evidence="1" key="1">
    <citation type="submission" date="2020-08" db="EMBL/GenBank/DDBJ databases">
        <title>Plant Genome Project.</title>
        <authorList>
            <person name="Zhang R.-G."/>
        </authorList>
    </citation>
    <scope>NUCLEOTIDE SEQUENCE</scope>
    <source>
        <strain evidence="1">WSP0</strain>
        <tissue evidence="1">Leaf</tissue>
    </source>
</reference>
<sequence length="137" mass="15222">MLHAIVIKFPKPGPDEHSLEIFDRLVFYLANNNDNKVWSMTGAAIKLLIGHVSPHSLHSVIEYSFSWYVVGNQDLWSAAAQHSLGMGDILLNLGGGHNYDRLLTSDWMCALPYAGNKGELMEASKHPTRVLVLFSCV</sequence>
<name>A0AAV6IUC0_9ERIC</name>
<organism evidence="1 2">
    <name type="scientific">Rhododendron griersonianum</name>
    <dbReference type="NCBI Taxonomy" id="479676"/>
    <lineage>
        <taxon>Eukaryota</taxon>
        <taxon>Viridiplantae</taxon>
        <taxon>Streptophyta</taxon>
        <taxon>Embryophyta</taxon>
        <taxon>Tracheophyta</taxon>
        <taxon>Spermatophyta</taxon>
        <taxon>Magnoliopsida</taxon>
        <taxon>eudicotyledons</taxon>
        <taxon>Gunneridae</taxon>
        <taxon>Pentapetalae</taxon>
        <taxon>asterids</taxon>
        <taxon>Ericales</taxon>
        <taxon>Ericaceae</taxon>
        <taxon>Ericoideae</taxon>
        <taxon>Rhodoreae</taxon>
        <taxon>Rhododendron</taxon>
    </lineage>
</organism>
<dbReference type="AlphaFoldDB" id="A0AAV6IUC0"/>
<accession>A0AAV6IUC0</accession>
<dbReference type="InterPro" id="IPR052575">
    <property type="entry name" value="SSU_processome_comp_20"/>
</dbReference>
<dbReference type="GO" id="GO:0032040">
    <property type="term" value="C:small-subunit processome"/>
    <property type="evidence" value="ECO:0007669"/>
    <property type="project" value="TreeGrafter"/>
</dbReference>
<evidence type="ECO:0000313" key="1">
    <source>
        <dbReference type="EMBL" id="KAG5531550.1"/>
    </source>
</evidence>
<keyword evidence="2" id="KW-1185">Reference proteome</keyword>
<gene>
    <name evidence="1" type="ORF">RHGRI_026228</name>
</gene>
<evidence type="ECO:0000313" key="2">
    <source>
        <dbReference type="Proteomes" id="UP000823749"/>
    </source>
</evidence>
<protein>
    <submittedName>
        <fullName evidence="1">Uncharacterized protein</fullName>
    </submittedName>
</protein>
<dbReference type="PANTHER" id="PTHR17695">
    <property type="entry name" value="SMALL SUBUNIT PROCESSOME COMPONENT 20 HOMOLOG"/>
    <property type="match status" value="1"/>
</dbReference>
<dbReference type="GO" id="GO:0030686">
    <property type="term" value="C:90S preribosome"/>
    <property type="evidence" value="ECO:0007669"/>
    <property type="project" value="TreeGrafter"/>
</dbReference>
<dbReference type="Proteomes" id="UP000823749">
    <property type="component" value="Chromosome 9"/>
</dbReference>